<comment type="caution">
    <text evidence="1">The sequence shown here is derived from an EMBL/GenBank/DDBJ whole genome shotgun (WGS) entry which is preliminary data.</text>
</comment>
<dbReference type="Proteomes" id="UP001262754">
    <property type="component" value="Unassembled WGS sequence"/>
</dbReference>
<name>A0ABU1N1V7_9CAUL</name>
<reference evidence="1 2" key="1">
    <citation type="submission" date="2023-07" db="EMBL/GenBank/DDBJ databases">
        <title>Sorghum-associated microbial communities from plants grown in Nebraska, USA.</title>
        <authorList>
            <person name="Schachtman D."/>
        </authorList>
    </citation>
    <scope>NUCLEOTIDE SEQUENCE [LARGE SCALE GENOMIC DNA]</scope>
    <source>
        <strain evidence="1 2">DS2154</strain>
    </source>
</reference>
<keyword evidence="2" id="KW-1185">Reference proteome</keyword>
<organism evidence="1 2">
    <name type="scientific">Caulobacter rhizosphaerae</name>
    <dbReference type="NCBI Taxonomy" id="2010972"/>
    <lineage>
        <taxon>Bacteria</taxon>
        <taxon>Pseudomonadati</taxon>
        <taxon>Pseudomonadota</taxon>
        <taxon>Alphaproteobacteria</taxon>
        <taxon>Caulobacterales</taxon>
        <taxon>Caulobacteraceae</taxon>
        <taxon>Caulobacter</taxon>
    </lineage>
</organism>
<accession>A0ABU1N1V7</accession>
<evidence type="ECO:0000313" key="1">
    <source>
        <dbReference type="EMBL" id="MDR6532252.1"/>
    </source>
</evidence>
<dbReference type="RefSeq" id="WP_163233433.1">
    <property type="nucleotide sequence ID" value="NZ_BMLD01000004.1"/>
</dbReference>
<protein>
    <submittedName>
        <fullName evidence="1">Uncharacterized protein (PEP-CTERM system associated)</fullName>
    </submittedName>
</protein>
<gene>
    <name evidence="1" type="ORF">J2800_003008</name>
</gene>
<sequence length="467" mass="50596">MTLTAGVAPAAEPVDQRPFSITPTLGVQGVYTDNARVTASDRTSDFILRGLLGVEANLATSRVTARAVGEASYDVYSRLSDFNGGSVSGNGAANLQLIRDTLAIEAEGAVTNGSISTFGAPATQRHGVGGRVRLSTYAVGPRLTMTRGDHVDVAAAARFSQVFYATNDRDSARALPEDDSIVQLVGSVGSGARLRRYEWLTTGEFVKDDHGYKAANAVQSVFVGLRPKVRLISRVGYERVTPPGIARITAPIASAGLEFTPNARSKISVEGGSRYHRTAWAADANFQVSRTLQLIGAYSKTIQPGQLAVARSFREFVQRSAQLQLPNAPTGFTFDGNLYGETSVYRSGELRALYTGATDSLTASGSWTNRTFLRSGGRDRTFIGQVDYTRRLRPDLTLSLGTHYAHTYESLLYGASKTHGFSGRLTYKINPRTEFDTRFDRTKSRQLFPGGERIAENAVSIGFRRSF</sequence>
<dbReference type="NCBIfam" id="TIGR03016">
    <property type="entry name" value="pepcterm_hypo_1"/>
    <property type="match status" value="1"/>
</dbReference>
<dbReference type="InterPro" id="IPR017467">
    <property type="entry name" value="CHP03016_PEP-CTERM"/>
</dbReference>
<evidence type="ECO:0000313" key="2">
    <source>
        <dbReference type="Proteomes" id="UP001262754"/>
    </source>
</evidence>
<dbReference type="EMBL" id="JAVDRL010000008">
    <property type="protein sequence ID" value="MDR6532252.1"/>
    <property type="molecule type" value="Genomic_DNA"/>
</dbReference>
<proteinExistence type="predicted"/>